<evidence type="ECO:0000313" key="3">
    <source>
        <dbReference type="Proteomes" id="UP000282654"/>
    </source>
</evidence>
<keyword evidence="3" id="KW-1185">Reference proteome</keyword>
<protein>
    <submittedName>
        <fullName evidence="2">Uncharacterized protein DUF3794</fullName>
    </submittedName>
</protein>
<dbReference type="OrthoDB" id="1785142at2"/>
<comment type="caution">
    <text evidence="2">The sequence shown here is derived from an EMBL/GenBank/DDBJ whole genome shotgun (WGS) entry which is preliminary data.</text>
</comment>
<dbReference type="Pfam" id="PF12673">
    <property type="entry name" value="SipL"/>
    <property type="match status" value="1"/>
</dbReference>
<dbReference type="EMBL" id="RKRE01000001">
    <property type="protein sequence ID" value="RPF49291.1"/>
    <property type="molecule type" value="Genomic_DNA"/>
</dbReference>
<dbReference type="Proteomes" id="UP000282654">
    <property type="component" value="Unassembled WGS sequence"/>
</dbReference>
<organism evidence="2 3">
    <name type="scientific">Thermodesulfitimonas autotrophica</name>
    <dbReference type="NCBI Taxonomy" id="1894989"/>
    <lineage>
        <taxon>Bacteria</taxon>
        <taxon>Bacillati</taxon>
        <taxon>Bacillota</taxon>
        <taxon>Clostridia</taxon>
        <taxon>Thermoanaerobacterales</taxon>
        <taxon>Thermoanaerobacteraceae</taxon>
        <taxon>Thermodesulfitimonas</taxon>
    </lineage>
</organism>
<sequence length="146" mass="15883">MRIKTEVVVGEARTQLLIVSDPVTFHTPVYSLLDEVVEVSIDHCLVCTDKVLFNGTLTKNLIYKERPHPATGEGRILYHEMKLPFSGFVALPGAKPGDNCQVESAGVGDGNFLVPLMADAAGIRIAVEKVIVEVKLKVTRVEQVAV</sequence>
<accession>A0A3N5BZI5</accession>
<evidence type="ECO:0000259" key="1">
    <source>
        <dbReference type="Pfam" id="PF12673"/>
    </source>
</evidence>
<feature type="domain" description="SipL SPOCS" evidence="1">
    <location>
        <begin position="29"/>
        <end position="104"/>
    </location>
</feature>
<evidence type="ECO:0000313" key="2">
    <source>
        <dbReference type="EMBL" id="RPF49291.1"/>
    </source>
</evidence>
<dbReference type="AlphaFoldDB" id="A0A3N5BZI5"/>
<proteinExistence type="predicted"/>
<gene>
    <name evidence="2" type="ORF">EDD75_0096</name>
</gene>
<name>A0A3N5BZI5_9THEO</name>
<dbReference type="RefSeq" id="WP_123926467.1">
    <property type="nucleotide sequence ID" value="NZ_RKRE01000001.1"/>
</dbReference>
<reference evidence="2 3" key="1">
    <citation type="submission" date="2018-11" db="EMBL/GenBank/DDBJ databases">
        <title>Genomic Encyclopedia of Type Strains, Phase IV (KMG-IV): sequencing the most valuable type-strain genomes for metagenomic binning, comparative biology and taxonomic classification.</title>
        <authorList>
            <person name="Goeker M."/>
        </authorList>
    </citation>
    <scope>NUCLEOTIDE SEQUENCE [LARGE SCALE GENOMIC DNA]</scope>
    <source>
        <strain evidence="2 3">DSM 102936</strain>
    </source>
</reference>
<dbReference type="InterPro" id="IPR024300">
    <property type="entry name" value="SipL_SPOCS_dom"/>
</dbReference>